<evidence type="ECO:0000313" key="2">
    <source>
        <dbReference type="Proteomes" id="UP001549146"/>
    </source>
</evidence>
<organism evidence="1 2">
    <name type="scientific">Moheibacter stercoris</name>
    <dbReference type="NCBI Taxonomy" id="1628251"/>
    <lineage>
        <taxon>Bacteria</taxon>
        <taxon>Pseudomonadati</taxon>
        <taxon>Bacteroidota</taxon>
        <taxon>Flavobacteriia</taxon>
        <taxon>Flavobacteriales</taxon>
        <taxon>Weeksellaceae</taxon>
        <taxon>Moheibacter</taxon>
    </lineage>
</organism>
<dbReference type="Pfam" id="PF09697">
    <property type="entry name" value="Porph_ging"/>
    <property type="match status" value="1"/>
</dbReference>
<protein>
    <submittedName>
        <fullName evidence="1">GLPGLI family protein</fullName>
    </submittedName>
</protein>
<dbReference type="Proteomes" id="UP001549146">
    <property type="component" value="Unassembled WGS sequence"/>
</dbReference>
<name>A0ABV2LWW0_9FLAO</name>
<reference evidence="1 2" key="1">
    <citation type="submission" date="2024-06" db="EMBL/GenBank/DDBJ databases">
        <title>Genomic Encyclopedia of Type Strains, Phase IV (KMG-IV): sequencing the most valuable type-strain genomes for metagenomic binning, comparative biology and taxonomic classification.</title>
        <authorList>
            <person name="Goeker M."/>
        </authorList>
    </citation>
    <scope>NUCLEOTIDE SEQUENCE [LARGE SCALE GENOMIC DNA]</scope>
    <source>
        <strain evidence="1 2">DSM 29388</strain>
    </source>
</reference>
<keyword evidence="2" id="KW-1185">Reference proteome</keyword>
<gene>
    <name evidence="1" type="ORF">ABID46_002633</name>
</gene>
<evidence type="ECO:0000313" key="1">
    <source>
        <dbReference type="EMBL" id="MET3733040.1"/>
    </source>
</evidence>
<accession>A0ABV2LWW0</accession>
<proteinExistence type="predicted"/>
<comment type="caution">
    <text evidence="1">The sequence shown here is derived from an EMBL/GenBank/DDBJ whole genome shotgun (WGS) entry which is preliminary data.</text>
</comment>
<dbReference type="NCBIfam" id="TIGR01200">
    <property type="entry name" value="GLPGLI"/>
    <property type="match status" value="1"/>
</dbReference>
<sequence length="257" mass="29867">MNYFKFIFLFLLLFLCSNLQSIYGQNSLKVMYEASQEIDLDEISIMGIKASNSNLADVILEAQQAKYPYELVLNKETSSFLPLERINNSQTSENIIVVMNPAGKHLYKNIKENYFVEEVSFLNRQFRIKDSLPNYEWKLEKDTKEILQYEVRKAVSVVDTAKIITAWYAPKLAFKDGPKNFWGLPGLILEVEISSTKAKDITRIKVVEMIELDDKNKTFNISQPKKGKFLSREEFRTLMDDYQTKEMEFFGQGVDVD</sequence>
<dbReference type="RefSeq" id="WP_354510821.1">
    <property type="nucleotide sequence ID" value="NZ_JBEPMO010000028.1"/>
</dbReference>
<dbReference type="EMBL" id="JBEPMO010000028">
    <property type="protein sequence ID" value="MET3733040.1"/>
    <property type="molecule type" value="Genomic_DNA"/>
</dbReference>
<dbReference type="InterPro" id="IPR005901">
    <property type="entry name" value="GLPGLI"/>
</dbReference>